<dbReference type="PROSITE" id="PS51257">
    <property type="entry name" value="PROKAR_LIPOPROTEIN"/>
    <property type="match status" value="1"/>
</dbReference>
<evidence type="ECO:0000313" key="5">
    <source>
        <dbReference type="EMBL" id="MCS0660216.1"/>
    </source>
</evidence>
<dbReference type="PANTHER" id="PTHR35603:SF2">
    <property type="entry name" value="OUTER MEMBRANE LIPOPROTEIN"/>
    <property type="match status" value="1"/>
</dbReference>
<feature type="domain" description="Glycine zipper 2TM" evidence="4">
    <location>
        <begin position="71"/>
        <end position="111"/>
    </location>
</feature>
<protein>
    <submittedName>
        <fullName evidence="5">Glycine zipper 2TM domain-containing protein</fullName>
    </submittedName>
</protein>
<feature type="chain" id="PRO_5045091994" evidence="3">
    <location>
        <begin position="20"/>
        <end position="161"/>
    </location>
</feature>
<dbReference type="Pfam" id="PF05433">
    <property type="entry name" value="Rick_17kDa_Anti"/>
    <property type="match status" value="1"/>
</dbReference>
<comment type="caution">
    <text evidence="5">The sequence shown here is derived from an EMBL/GenBank/DDBJ whole genome shotgun (WGS) entry which is preliminary data.</text>
</comment>
<name>A0ABT2D367_9BURK</name>
<dbReference type="Proteomes" id="UP001204621">
    <property type="component" value="Unassembled WGS sequence"/>
</dbReference>
<evidence type="ECO:0000259" key="4">
    <source>
        <dbReference type="Pfam" id="PF05433"/>
    </source>
</evidence>
<gene>
    <name evidence="5" type="ORF">NX778_19260</name>
</gene>
<evidence type="ECO:0000256" key="2">
    <source>
        <dbReference type="ARBA" id="ARBA00023136"/>
    </source>
</evidence>
<keyword evidence="3" id="KW-0732">Signal</keyword>
<evidence type="ECO:0000313" key="6">
    <source>
        <dbReference type="Proteomes" id="UP001204621"/>
    </source>
</evidence>
<accession>A0ABT2D367</accession>
<proteinExistence type="predicted"/>
<dbReference type="RefSeq" id="WP_258813403.1">
    <property type="nucleotide sequence ID" value="NZ_JANUGU010000007.1"/>
</dbReference>
<dbReference type="PANTHER" id="PTHR35603">
    <property type="match status" value="1"/>
</dbReference>
<evidence type="ECO:0000256" key="1">
    <source>
        <dbReference type="ARBA" id="ARBA00004370"/>
    </source>
</evidence>
<dbReference type="InterPro" id="IPR051407">
    <property type="entry name" value="Bact_OM_lipoprot/Surf_antigen"/>
</dbReference>
<reference evidence="5 6" key="1">
    <citation type="submission" date="2022-08" db="EMBL/GenBank/DDBJ databases">
        <title>Reclassification of Massilia species as members of the genera Telluria, Duganella, Pseudoduganella, Mokoshia gen. nov. and Zemynaea gen. nov. using orthogonal and non-orthogonal genome-based approaches.</title>
        <authorList>
            <person name="Bowman J.P."/>
        </authorList>
    </citation>
    <scope>NUCLEOTIDE SEQUENCE [LARGE SCALE GENOMIC DNA]</scope>
    <source>
        <strain evidence="5 6">JCM 31606</strain>
    </source>
</reference>
<organism evidence="5 6">
    <name type="scientific">Massilia terrae</name>
    <dbReference type="NCBI Taxonomy" id="1811224"/>
    <lineage>
        <taxon>Bacteria</taxon>
        <taxon>Pseudomonadati</taxon>
        <taxon>Pseudomonadota</taxon>
        <taxon>Betaproteobacteria</taxon>
        <taxon>Burkholderiales</taxon>
        <taxon>Oxalobacteraceae</taxon>
        <taxon>Telluria group</taxon>
        <taxon>Massilia</taxon>
    </lineage>
</organism>
<keyword evidence="6" id="KW-1185">Reference proteome</keyword>
<evidence type="ECO:0000256" key="3">
    <source>
        <dbReference type="SAM" id="SignalP"/>
    </source>
</evidence>
<dbReference type="EMBL" id="JANUGU010000007">
    <property type="protein sequence ID" value="MCS0660216.1"/>
    <property type="molecule type" value="Genomic_DNA"/>
</dbReference>
<sequence length="161" mass="16370">MKAIRIMGTTVLAASAILAGCASNRPYDNGYNSGYNGYSSGYGNNPRAAYNGYGTIESIQVVQASAGTSGAGAVVGGLVGALAGNQIGSGGGRTAATVAGGVAGAAIGNSVERNRNEGGGQLYQINVRMDNGEYRTITQDSVYDLSVGNRVRVVDGRAYRY</sequence>
<dbReference type="InterPro" id="IPR008816">
    <property type="entry name" value="Gly_zipper_2TM_dom"/>
</dbReference>
<keyword evidence="2" id="KW-0472">Membrane</keyword>
<feature type="signal peptide" evidence="3">
    <location>
        <begin position="1"/>
        <end position="19"/>
    </location>
</feature>
<comment type="subcellular location">
    <subcellularLocation>
        <location evidence="1">Membrane</location>
    </subcellularLocation>
</comment>